<name>A0A6C0BTK8_9ZZZZ</name>
<protein>
    <recommendedName>
        <fullName evidence="2">MIF4G domain-containing protein</fullName>
    </recommendedName>
</protein>
<dbReference type="SUPFAM" id="SSF48371">
    <property type="entry name" value="ARM repeat"/>
    <property type="match status" value="1"/>
</dbReference>
<proteinExistence type="predicted"/>
<evidence type="ECO:0008006" key="2">
    <source>
        <dbReference type="Google" id="ProtNLM"/>
    </source>
</evidence>
<dbReference type="AlphaFoldDB" id="A0A6C0BTK8"/>
<reference evidence="1" key="1">
    <citation type="journal article" date="2020" name="Nature">
        <title>Giant virus diversity and host interactions through global metagenomics.</title>
        <authorList>
            <person name="Schulz F."/>
            <person name="Roux S."/>
            <person name="Paez-Espino D."/>
            <person name="Jungbluth S."/>
            <person name="Walsh D.A."/>
            <person name="Denef V.J."/>
            <person name="McMahon K.D."/>
            <person name="Konstantinidis K.T."/>
            <person name="Eloe-Fadrosh E.A."/>
            <person name="Kyrpides N.C."/>
            <person name="Woyke T."/>
        </authorList>
    </citation>
    <scope>NUCLEOTIDE SEQUENCE</scope>
    <source>
        <strain evidence="1">GVMAG-M-3300018428-16</strain>
    </source>
</reference>
<sequence length="305" mass="35318">MTSCEIYNLIRIDQIINDGFTLELPQETVDMINKISDIVGATNYVKTPVFHKKAKNKNKSSISHEPVVPRPVVEKTKVEALKSSIQESLNKMTEKTYSIFEEKIMSAVSELNAELNDDETFLNDVTLWIFDLATINRFSSNEYINLIMKLQENYNGMMEVFKNKIDEFLKSFDNIESVNPDEEYEKFCKLKSQGEKRKTISLLIVNLFKRDMYSIINLEDMIIDLIDTIYIYYKKDGYKASCEDIADNIHVIVSNATADKLKKGNSFQNIIDKIINIKDLNKNENPSHSNKTKFRLMDILDCLKK</sequence>
<dbReference type="InterPro" id="IPR016024">
    <property type="entry name" value="ARM-type_fold"/>
</dbReference>
<dbReference type="EMBL" id="MN739235">
    <property type="protein sequence ID" value="QHS94909.1"/>
    <property type="molecule type" value="Genomic_DNA"/>
</dbReference>
<accession>A0A6C0BTK8</accession>
<organism evidence="1">
    <name type="scientific">viral metagenome</name>
    <dbReference type="NCBI Taxonomy" id="1070528"/>
    <lineage>
        <taxon>unclassified sequences</taxon>
        <taxon>metagenomes</taxon>
        <taxon>organismal metagenomes</taxon>
    </lineage>
</organism>
<evidence type="ECO:0000313" key="1">
    <source>
        <dbReference type="EMBL" id="QHS94909.1"/>
    </source>
</evidence>